<dbReference type="GO" id="GO:0009401">
    <property type="term" value="P:phosphoenolpyruvate-dependent sugar phosphotransferase system"/>
    <property type="evidence" value="ECO:0007669"/>
    <property type="project" value="InterPro"/>
</dbReference>
<organism evidence="3 4">
    <name type="scientific">Lactobacillus iners</name>
    <dbReference type="NCBI Taxonomy" id="147802"/>
    <lineage>
        <taxon>Bacteria</taxon>
        <taxon>Bacillati</taxon>
        <taxon>Bacillota</taxon>
        <taxon>Bacilli</taxon>
        <taxon>Lactobacillales</taxon>
        <taxon>Lactobacillaceae</taxon>
        <taxon>Lactobacillus</taxon>
    </lineage>
</organism>
<dbReference type="Pfam" id="PF03610">
    <property type="entry name" value="EIIA-man"/>
    <property type="match status" value="1"/>
</dbReference>
<dbReference type="InterPro" id="IPR004701">
    <property type="entry name" value="PTS_EIIA_man-typ"/>
</dbReference>
<dbReference type="PANTHER" id="PTHR33799:SF1">
    <property type="entry name" value="PTS SYSTEM MANNOSE-SPECIFIC EIIAB COMPONENT-RELATED"/>
    <property type="match status" value="1"/>
</dbReference>
<evidence type="ECO:0000256" key="1">
    <source>
        <dbReference type="ARBA" id="ARBA00022679"/>
    </source>
</evidence>
<sequence length="140" mass="15788">MKINRHIIIASHSNLAQGMKDTLEFFAGDKLKITVLTAYVDNVPIDETIKSMFENIDSDDEIVVLTDILGGSVNQKFFLYINRPHTILLTGMNLSLALAITMEPLDSYISPEKIKELVLDAQKQIKYENEISTLVSEEDE</sequence>
<dbReference type="EMBL" id="CP049228">
    <property type="protein sequence ID" value="QIH23417.1"/>
    <property type="molecule type" value="Genomic_DNA"/>
</dbReference>
<dbReference type="Proteomes" id="UP000501676">
    <property type="component" value="Chromosome"/>
</dbReference>
<evidence type="ECO:0000313" key="3">
    <source>
        <dbReference type="EMBL" id="QIH23417.1"/>
    </source>
</evidence>
<dbReference type="RefSeq" id="WP_006728945.1">
    <property type="nucleotide sequence ID" value="NZ_CP045664.1"/>
</dbReference>
<keyword evidence="1" id="KW-0808">Transferase</keyword>
<dbReference type="Gene3D" id="3.40.50.510">
    <property type="entry name" value="Phosphotransferase system, mannose-type IIA component"/>
    <property type="match status" value="1"/>
</dbReference>
<dbReference type="GO" id="GO:0016020">
    <property type="term" value="C:membrane"/>
    <property type="evidence" value="ECO:0007669"/>
    <property type="project" value="InterPro"/>
</dbReference>
<name>A0A6G7B7G6_9LACO</name>
<evidence type="ECO:0000259" key="2">
    <source>
        <dbReference type="PROSITE" id="PS51096"/>
    </source>
</evidence>
<dbReference type="SUPFAM" id="SSF53062">
    <property type="entry name" value="PTS system fructose IIA component-like"/>
    <property type="match status" value="1"/>
</dbReference>
<dbReference type="PANTHER" id="PTHR33799">
    <property type="entry name" value="PTS PERMEASE-RELATED-RELATED"/>
    <property type="match status" value="1"/>
</dbReference>
<dbReference type="PROSITE" id="PS51096">
    <property type="entry name" value="PTS_EIIA_TYPE_4"/>
    <property type="match status" value="1"/>
</dbReference>
<proteinExistence type="predicted"/>
<gene>
    <name evidence="3" type="ORF">G6Z83_01370</name>
</gene>
<dbReference type="InterPro" id="IPR036662">
    <property type="entry name" value="PTS_EIIA_man-typ_sf"/>
</dbReference>
<dbReference type="InterPro" id="IPR051471">
    <property type="entry name" value="Bacterial_PTS_sugar_comp"/>
</dbReference>
<accession>A0A6G7B7G6</accession>
<dbReference type="AlphaFoldDB" id="A0A6G7B7G6"/>
<reference evidence="3 4" key="1">
    <citation type="submission" date="2020-02" db="EMBL/GenBank/DDBJ databases">
        <title>Complete genome sequences of six Lactobacillus iners strains isolated from the human vagina.</title>
        <authorList>
            <person name="France M.T."/>
            <person name="Rutt L."/>
            <person name="Narina S."/>
            <person name="Arbaugh S."/>
            <person name="Humphrys M.S."/>
            <person name="Ma B."/>
            <person name="Hayward M.R."/>
            <person name="Relman D."/>
            <person name="Kwon D.S."/>
            <person name="Ravel J."/>
        </authorList>
    </citation>
    <scope>NUCLEOTIDE SEQUENCE [LARGE SCALE GENOMIC DNA]</scope>
    <source>
        <strain evidence="3 4">C0210C1</strain>
    </source>
</reference>
<dbReference type="GO" id="GO:0016740">
    <property type="term" value="F:transferase activity"/>
    <property type="evidence" value="ECO:0007669"/>
    <property type="project" value="UniProtKB-KW"/>
</dbReference>
<protein>
    <submittedName>
        <fullName evidence="3">PTS N-acetylglucosamine transporter subunit IIBC</fullName>
    </submittedName>
</protein>
<feature type="domain" description="PTS EIIA type-4" evidence="2">
    <location>
        <begin position="4"/>
        <end position="125"/>
    </location>
</feature>
<evidence type="ECO:0000313" key="4">
    <source>
        <dbReference type="Proteomes" id="UP000501676"/>
    </source>
</evidence>